<dbReference type="OrthoDB" id="2989600at2"/>
<sequence>MTPELRIPSAAAVLAPLAYALPPVLGEPVECDTRALGAWAGLYGLSIHARPQRLAARVLPGNELLARWVTWQLAYDDWCDEGSGSRDTTVLDQMQGRLRDAARTGRATDEPLVAAFGDLWRVTAPDMSPAWEQRFAARMEAQAQACRMQAVNRSIGRVPSAGEYPSLRRDVFAGPGAEIVEGCLRIEVPGRLHATPPWRTLVEAVVDVTAWCNDVASLGKERGDPHNYLRVAASRIGVPAPAEWVADRIVERAEDLTDAAKALPETYAEHGVPDDVEKVAAALFGAPRAYLEWLLESPRYQ</sequence>
<keyword evidence="1" id="KW-0456">Lyase</keyword>
<dbReference type="SFLD" id="SFLDS00005">
    <property type="entry name" value="Isoprenoid_Synthase_Type_I"/>
    <property type="match status" value="1"/>
</dbReference>
<evidence type="ECO:0000313" key="3">
    <source>
        <dbReference type="Proteomes" id="UP000308705"/>
    </source>
</evidence>
<dbReference type="SUPFAM" id="SSF48576">
    <property type="entry name" value="Terpenoid synthases"/>
    <property type="match status" value="1"/>
</dbReference>
<dbReference type="Gene3D" id="1.10.600.10">
    <property type="entry name" value="Farnesyl Diphosphate Synthase"/>
    <property type="match status" value="1"/>
</dbReference>
<reference evidence="2 3" key="1">
    <citation type="submission" date="2019-04" db="EMBL/GenBank/DDBJ databases">
        <title>Herbidospora sp. NEAU-GS14.nov., a novel actinomycete isolated from soil.</title>
        <authorList>
            <person name="Han L."/>
        </authorList>
    </citation>
    <scope>NUCLEOTIDE SEQUENCE [LARGE SCALE GENOMIC DNA]</scope>
    <source>
        <strain evidence="2 3">NEAU-GS14</strain>
    </source>
</reference>
<keyword evidence="3" id="KW-1185">Reference proteome</keyword>
<dbReference type="Proteomes" id="UP000308705">
    <property type="component" value="Unassembled WGS sequence"/>
</dbReference>
<proteinExistence type="predicted"/>
<comment type="caution">
    <text evidence="2">The sequence shown here is derived from an EMBL/GenBank/DDBJ whole genome shotgun (WGS) entry which is preliminary data.</text>
</comment>
<evidence type="ECO:0000313" key="2">
    <source>
        <dbReference type="EMBL" id="TKK83885.1"/>
    </source>
</evidence>
<dbReference type="EMBL" id="SZQA01000040">
    <property type="protein sequence ID" value="TKK83885.1"/>
    <property type="molecule type" value="Genomic_DNA"/>
</dbReference>
<evidence type="ECO:0000256" key="1">
    <source>
        <dbReference type="ARBA" id="ARBA00023239"/>
    </source>
</evidence>
<gene>
    <name evidence="2" type="ORF">FDA94_32170</name>
</gene>
<organism evidence="2 3">
    <name type="scientific">Herbidospora galbida</name>
    <dbReference type="NCBI Taxonomy" id="2575442"/>
    <lineage>
        <taxon>Bacteria</taxon>
        <taxon>Bacillati</taxon>
        <taxon>Actinomycetota</taxon>
        <taxon>Actinomycetes</taxon>
        <taxon>Streptosporangiales</taxon>
        <taxon>Streptosporangiaceae</taxon>
        <taxon>Herbidospora</taxon>
    </lineage>
</organism>
<name>A0A4U3M4W3_9ACTN</name>
<protein>
    <submittedName>
        <fullName evidence="2">Uncharacterized protein</fullName>
    </submittedName>
</protein>
<dbReference type="Pfam" id="PF19086">
    <property type="entry name" value="Terpene_syn_C_2"/>
    <property type="match status" value="1"/>
</dbReference>
<dbReference type="SFLD" id="SFLDG01020">
    <property type="entry name" value="Terpene_Cyclase_Like_2"/>
    <property type="match status" value="1"/>
</dbReference>
<dbReference type="RefSeq" id="WP_137250828.1">
    <property type="nucleotide sequence ID" value="NZ_SZQA01000040.1"/>
</dbReference>
<dbReference type="AlphaFoldDB" id="A0A4U3M4W3"/>
<dbReference type="GO" id="GO:0010333">
    <property type="term" value="F:terpene synthase activity"/>
    <property type="evidence" value="ECO:0007669"/>
    <property type="project" value="InterPro"/>
</dbReference>
<dbReference type="InterPro" id="IPR008949">
    <property type="entry name" value="Isoprenoid_synthase_dom_sf"/>
</dbReference>
<dbReference type="InterPro" id="IPR034686">
    <property type="entry name" value="Terpene_cyclase-like_2"/>
</dbReference>
<accession>A0A4U3M4W3</accession>